<accession>A0ABM7MJT3</accession>
<protein>
    <recommendedName>
        <fullName evidence="1">DNA binding HTH domain-containing protein</fullName>
    </recommendedName>
</protein>
<dbReference type="Gene3D" id="3.30.450.40">
    <property type="match status" value="1"/>
</dbReference>
<dbReference type="RefSeq" id="WP_223910146.1">
    <property type="nucleotide sequence ID" value="NZ_AP024238.1"/>
</dbReference>
<sequence>MPYSTPLTHQTSTTSQRLANIDRARHAVMLEHSQAPVHEVAPWIERSWRRCVSLGLQMQDPVNFNAVSGQLTQHTLEVNRQLVRSAKPILESLARAIINTRYFAILTNAQGIVVDASGAIDHADPRAHLITRIGTDLSEPSIGTTAIGTALTELQPVWLHRGEHFFEATSSYSCAGAPLFGPNGACVGMLDVTGVDVQERPELKHLVKQSACKIENALVMAQPHSLLLRLNWPGNTLGTDADGILCLDTDGWISGANRVARQMVPGLNDSGLAAVHVTDVFGLPMGHLFDTSKQPNRVLELPLWSGLRLHAQALARTDEARVFKTIQGNAPTVPLRDVEASMIRKAVDDARGNVGQAAKALGISRATLYRKLGHKTTT</sequence>
<dbReference type="Proteomes" id="UP000824366">
    <property type="component" value="Chromosome"/>
</dbReference>
<dbReference type="EMBL" id="AP024238">
    <property type="protein sequence ID" value="BCO26537.1"/>
    <property type="molecule type" value="Genomic_DNA"/>
</dbReference>
<dbReference type="SUPFAM" id="SSF55781">
    <property type="entry name" value="GAF domain-like"/>
    <property type="match status" value="1"/>
</dbReference>
<evidence type="ECO:0000313" key="3">
    <source>
        <dbReference type="Proteomes" id="UP000824366"/>
    </source>
</evidence>
<reference evidence="2 3" key="1">
    <citation type="journal article" date="2021" name="Microbiol. Spectr.">
        <title>A Single Bacterium Capable of Oxidation and Reduction of Iron at Circumneutral pH.</title>
        <authorList>
            <person name="Kato S."/>
            <person name="Ohkuma M."/>
        </authorList>
    </citation>
    <scope>NUCLEOTIDE SEQUENCE [LARGE SCALE GENOMIC DNA]</scope>
    <source>
        <strain evidence="2 3">MIZ03</strain>
    </source>
</reference>
<gene>
    <name evidence="2" type="ORF">MIZ03_1420</name>
</gene>
<dbReference type="InterPro" id="IPR029016">
    <property type="entry name" value="GAF-like_dom_sf"/>
</dbReference>
<evidence type="ECO:0000259" key="1">
    <source>
        <dbReference type="Pfam" id="PF02954"/>
    </source>
</evidence>
<dbReference type="PRINTS" id="PR01590">
    <property type="entry name" value="HTHFIS"/>
</dbReference>
<dbReference type="SUPFAM" id="SSF46689">
    <property type="entry name" value="Homeodomain-like"/>
    <property type="match status" value="1"/>
</dbReference>
<dbReference type="InterPro" id="IPR009057">
    <property type="entry name" value="Homeodomain-like_sf"/>
</dbReference>
<evidence type="ECO:0000313" key="2">
    <source>
        <dbReference type="EMBL" id="BCO26537.1"/>
    </source>
</evidence>
<proteinExistence type="predicted"/>
<dbReference type="InterPro" id="IPR002197">
    <property type="entry name" value="HTH_Fis"/>
</dbReference>
<dbReference type="Pfam" id="PF02954">
    <property type="entry name" value="HTH_8"/>
    <property type="match status" value="1"/>
</dbReference>
<keyword evidence="3" id="KW-1185">Reference proteome</keyword>
<organism evidence="2 3">
    <name type="scientific">Rhodoferax lithotrophicus</name>
    <dbReference type="NCBI Taxonomy" id="2798804"/>
    <lineage>
        <taxon>Bacteria</taxon>
        <taxon>Pseudomonadati</taxon>
        <taxon>Pseudomonadota</taxon>
        <taxon>Betaproteobacteria</taxon>
        <taxon>Burkholderiales</taxon>
        <taxon>Comamonadaceae</taxon>
        <taxon>Rhodoferax</taxon>
    </lineage>
</organism>
<name>A0ABM7MJT3_9BURK</name>
<dbReference type="Gene3D" id="1.10.10.60">
    <property type="entry name" value="Homeodomain-like"/>
    <property type="match status" value="1"/>
</dbReference>
<feature type="domain" description="DNA binding HTH" evidence="1">
    <location>
        <begin position="335"/>
        <end position="372"/>
    </location>
</feature>